<gene>
    <name evidence="8" type="ORF">B9Z19DRAFT_987800</name>
</gene>
<dbReference type="GO" id="GO:0046872">
    <property type="term" value="F:metal ion binding"/>
    <property type="evidence" value="ECO:0007669"/>
    <property type="project" value="UniProtKB-KW"/>
</dbReference>
<dbReference type="OrthoDB" id="2414104at2759"/>
<dbReference type="PROSITE" id="PS51918">
    <property type="entry name" value="RADICAL_SAM"/>
    <property type="match status" value="1"/>
</dbReference>
<comment type="cofactor">
    <cofactor evidence="1">
        <name>[4Fe-4S] cluster</name>
        <dbReference type="ChEBI" id="CHEBI:49883"/>
    </cofactor>
</comment>
<keyword evidence="2" id="KW-0004">4Fe-4S</keyword>
<dbReference type="PANTHER" id="PTHR22976">
    <property type="entry name" value="BIOTIN SYNTHASE"/>
    <property type="match status" value="1"/>
</dbReference>
<comment type="caution">
    <text evidence="8">The sequence shown here is derived from an EMBL/GenBank/DDBJ whole genome shotgun (WGS) entry which is preliminary data.</text>
</comment>
<evidence type="ECO:0000256" key="3">
    <source>
        <dbReference type="ARBA" id="ARBA00022691"/>
    </source>
</evidence>
<dbReference type="Pfam" id="PF04055">
    <property type="entry name" value="Radical_SAM"/>
    <property type="match status" value="1"/>
</dbReference>
<dbReference type="GO" id="GO:0009102">
    <property type="term" value="P:biotin biosynthetic process"/>
    <property type="evidence" value="ECO:0007669"/>
    <property type="project" value="InterPro"/>
</dbReference>
<dbReference type="GO" id="GO:0004076">
    <property type="term" value="F:biotin synthase activity"/>
    <property type="evidence" value="ECO:0007669"/>
    <property type="project" value="InterPro"/>
</dbReference>
<dbReference type="GO" id="GO:0051537">
    <property type="term" value="F:2 iron, 2 sulfur cluster binding"/>
    <property type="evidence" value="ECO:0007669"/>
    <property type="project" value="TreeGrafter"/>
</dbReference>
<evidence type="ECO:0000256" key="4">
    <source>
        <dbReference type="ARBA" id="ARBA00022723"/>
    </source>
</evidence>
<dbReference type="Pfam" id="PF06968">
    <property type="entry name" value="BATS"/>
    <property type="match status" value="1"/>
</dbReference>
<keyword evidence="6" id="KW-0411">Iron-sulfur</keyword>
<keyword evidence="3" id="KW-0949">S-adenosyl-L-methionine</keyword>
<accession>A0A2T6ZNU8</accession>
<dbReference type="InterPro" id="IPR013785">
    <property type="entry name" value="Aldolase_TIM"/>
</dbReference>
<protein>
    <submittedName>
        <fullName evidence="8">Putative biotin synthase</fullName>
    </submittedName>
</protein>
<dbReference type="GO" id="GO:0005739">
    <property type="term" value="C:mitochondrion"/>
    <property type="evidence" value="ECO:0007669"/>
    <property type="project" value="TreeGrafter"/>
</dbReference>
<evidence type="ECO:0000313" key="9">
    <source>
        <dbReference type="Proteomes" id="UP000244722"/>
    </source>
</evidence>
<dbReference type="InterPro" id="IPR002684">
    <property type="entry name" value="Biotin_synth/BioAB"/>
</dbReference>
<dbReference type="InterPro" id="IPR007197">
    <property type="entry name" value="rSAM"/>
</dbReference>
<dbReference type="SUPFAM" id="SSF102114">
    <property type="entry name" value="Radical SAM enzymes"/>
    <property type="match status" value="1"/>
</dbReference>
<evidence type="ECO:0000259" key="7">
    <source>
        <dbReference type="PROSITE" id="PS51918"/>
    </source>
</evidence>
<dbReference type="AlphaFoldDB" id="A0A2T6ZNU8"/>
<dbReference type="InterPro" id="IPR058240">
    <property type="entry name" value="rSAM_sf"/>
</dbReference>
<sequence>MLDSKAAEELKGAGLTAYNHNLDTSREFYPEVIITRRFGERLRTIENVRGAGISVCTEGVLGLGETVENHVSFLHTLPTPPEHYRSVLINALVLIKETPLGENKMVLFDSFLRDVVAARILMPESIVRLVLAFFAGANVAFTGERMLTTECSGLIGVCLRSGGG</sequence>
<evidence type="ECO:0000313" key="8">
    <source>
        <dbReference type="EMBL" id="PUU77147.1"/>
    </source>
</evidence>
<feature type="domain" description="Radical SAM core" evidence="7">
    <location>
        <begin position="1"/>
        <end position="132"/>
    </location>
</feature>
<proteinExistence type="predicted"/>
<dbReference type="EMBL" id="NESQ01000161">
    <property type="protein sequence ID" value="PUU77147.1"/>
    <property type="molecule type" value="Genomic_DNA"/>
</dbReference>
<evidence type="ECO:0000256" key="6">
    <source>
        <dbReference type="ARBA" id="ARBA00023014"/>
    </source>
</evidence>
<keyword evidence="4" id="KW-0479">Metal-binding</keyword>
<dbReference type="PANTHER" id="PTHR22976:SF2">
    <property type="entry name" value="BIOTIN SYNTHASE, MITOCHONDRIAL"/>
    <property type="match status" value="1"/>
</dbReference>
<keyword evidence="5" id="KW-0408">Iron</keyword>
<evidence type="ECO:0000256" key="1">
    <source>
        <dbReference type="ARBA" id="ARBA00001966"/>
    </source>
</evidence>
<evidence type="ECO:0000256" key="5">
    <source>
        <dbReference type="ARBA" id="ARBA00023004"/>
    </source>
</evidence>
<name>A0A2T6ZNU8_TUBBO</name>
<dbReference type="STRING" id="42251.A0A2T6ZNU8"/>
<reference evidence="8 9" key="1">
    <citation type="submission" date="2017-04" db="EMBL/GenBank/DDBJ databases">
        <title>Draft genome sequence of Tuber borchii Vittad., a whitish edible truffle.</title>
        <authorList>
            <consortium name="DOE Joint Genome Institute"/>
            <person name="Murat C."/>
            <person name="Kuo A."/>
            <person name="Barry K.W."/>
            <person name="Clum A."/>
            <person name="Dockter R.B."/>
            <person name="Fauchery L."/>
            <person name="Iotti M."/>
            <person name="Kohler A."/>
            <person name="Labutti K."/>
            <person name="Lindquist E.A."/>
            <person name="Lipzen A."/>
            <person name="Ohm R.A."/>
            <person name="Wang M."/>
            <person name="Grigoriev I.V."/>
            <person name="Zambonelli A."/>
            <person name="Martin F.M."/>
        </authorList>
    </citation>
    <scope>NUCLEOTIDE SEQUENCE [LARGE SCALE GENOMIC DNA]</scope>
    <source>
        <strain evidence="8 9">Tbo3840</strain>
    </source>
</reference>
<keyword evidence="9" id="KW-1185">Reference proteome</keyword>
<evidence type="ECO:0000256" key="2">
    <source>
        <dbReference type="ARBA" id="ARBA00022485"/>
    </source>
</evidence>
<dbReference type="Proteomes" id="UP000244722">
    <property type="component" value="Unassembled WGS sequence"/>
</dbReference>
<dbReference type="Gene3D" id="3.20.20.70">
    <property type="entry name" value="Aldolase class I"/>
    <property type="match status" value="1"/>
</dbReference>
<organism evidence="8 9">
    <name type="scientific">Tuber borchii</name>
    <name type="common">White truffle</name>
    <dbReference type="NCBI Taxonomy" id="42251"/>
    <lineage>
        <taxon>Eukaryota</taxon>
        <taxon>Fungi</taxon>
        <taxon>Dikarya</taxon>
        <taxon>Ascomycota</taxon>
        <taxon>Pezizomycotina</taxon>
        <taxon>Pezizomycetes</taxon>
        <taxon>Pezizales</taxon>
        <taxon>Tuberaceae</taxon>
        <taxon>Tuber</taxon>
    </lineage>
</organism>
<dbReference type="InterPro" id="IPR010722">
    <property type="entry name" value="BATS_dom"/>
</dbReference>
<dbReference type="GO" id="GO:0051539">
    <property type="term" value="F:4 iron, 4 sulfur cluster binding"/>
    <property type="evidence" value="ECO:0007669"/>
    <property type="project" value="UniProtKB-KW"/>
</dbReference>